<keyword evidence="5 6" id="KW-0472">Membrane</keyword>
<feature type="transmembrane region" description="Helical" evidence="6">
    <location>
        <begin position="12"/>
        <end position="34"/>
    </location>
</feature>
<evidence type="ECO:0000256" key="2">
    <source>
        <dbReference type="ARBA" id="ARBA00022448"/>
    </source>
</evidence>
<feature type="domain" description="Major facilitator superfamily (MFS) profile" evidence="7">
    <location>
        <begin position="8"/>
        <end position="414"/>
    </location>
</feature>
<dbReference type="GO" id="GO:0022857">
    <property type="term" value="F:transmembrane transporter activity"/>
    <property type="evidence" value="ECO:0007669"/>
    <property type="project" value="InterPro"/>
</dbReference>
<feature type="transmembrane region" description="Helical" evidence="6">
    <location>
        <begin position="184"/>
        <end position="202"/>
    </location>
</feature>
<feature type="transmembrane region" description="Helical" evidence="6">
    <location>
        <begin position="236"/>
        <end position="258"/>
    </location>
</feature>
<feature type="transmembrane region" description="Helical" evidence="6">
    <location>
        <begin position="301"/>
        <end position="319"/>
    </location>
</feature>
<sequence>MQENKKTIYSWALYDWANSAYATTVIAGFFPLFFKSYYSADVAATTSTAHLGFASSISSLVIVLIAPLLGSIADVYSLKKRYLFLFSYLGILMSAMLSLVGAGEWQAALFIYILGNIGFMGSNIFYDGLLQSVSTKKSVDFVSGLGFSLGYLGGGVLFSINVWMFQDFEFFGFEDQATAIKASFISVALWWALFSIPLLLFVKEDKSTHISTTTKLKDGYLRLKKTFSKIRQLRHLSLFLVAYWLYIDGVDTIIRMAVDYGMALGFDSSNLILALLLVQFVGFPATLLFTKISEIMGTKGAIYLAIAIYLFIIMWAATMMEVWEFYMLAIMIALVQGGIQSLSRSYYSRMIPEGYSAEFFGFYNFIGKFAAIFGPLLIALVALVSQNSRVSIASISILFIIGAILLYFVDEKKGEKELKDALT</sequence>
<dbReference type="Proteomes" id="UP000309561">
    <property type="component" value="Unassembled WGS sequence"/>
</dbReference>
<evidence type="ECO:0000256" key="1">
    <source>
        <dbReference type="ARBA" id="ARBA00004127"/>
    </source>
</evidence>
<dbReference type="RefSeq" id="WP_137013151.1">
    <property type="nucleotide sequence ID" value="NZ_SZPX01000004.1"/>
</dbReference>
<keyword evidence="9" id="KW-1185">Reference proteome</keyword>
<organism evidence="8 9">
    <name type="scientific">Sulfurimonas crateris</name>
    <dbReference type="NCBI Taxonomy" id="2574727"/>
    <lineage>
        <taxon>Bacteria</taxon>
        <taxon>Pseudomonadati</taxon>
        <taxon>Campylobacterota</taxon>
        <taxon>Epsilonproteobacteria</taxon>
        <taxon>Campylobacterales</taxon>
        <taxon>Sulfurimonadaceae</taxon>
        <taxon>Sulfurimonas</taxon>
    </lineage>
</organism>
<dbReference type="Pfam" id="PF11700">
    <property type="entry name" value="ATG22"/>
    <property type="match status" value="1"/>
</dbReference>
<feature type="transmembrane region" description="Helical" evidence="6">
    <location>
        <begin position="109"/>
        <end position="129"/>
    </location>
</feature>
<dbReference type="AlphaFoldDB" id="A0A4U2Z952"/>
<dbReference type="PROSITE" id="PS50850">
    <property type="entry name" value="MFS"/>
    <property type="match status" value="1"/>
</dbReference>
<evidence type="ECO:0000256" key="3">
    <source>
        <dbReference type="ARBA" id="ARBA00022692"/>
    </source>
</evidence>
<dbReference type="PANTHER" id="PTHR23519:SF1">
    <property type="entry name" value="AUTOPHAGY-RELATED PROTEIN 22"/>
    <property type="match status" value="1"/>
</dbReference>
<dbReference type="InterPro" id="IPR024671">
    <property type="entry name" value="Atg22-like"/>
</dbReference>
<evidence type="ECO:0000256" key="5">
    <source>
        <dbReference type="ARBA" id="ARBA00023136"/>
    </source>
</evidence>
<feature type="transmembrane region" description="Helical" evidence="6">
    <location>
        <begin position="270"/>
        <end position="289"/>
    </location>
</feature>
<evidence type="ECO:0000259" key="7">
    <source>
        <dbReference type="PROSITE" id="PS50850"/>
    </source>
</evidence>
<keyword evidence="3 6" id="KW-0812">Transmembrane</keyword>
<evidence type="ECO:0000256" key="6">
    <source>
        <dbReference type="SAM" id="Phobius"/>
    </source>
</evidence>
<evidence type="ECO:0000313" key="9">
    <source>
        <dbReference type="Proteomes" id="UP000309561"/>
    </source>
</evidence>
<proteinExistence type="predicted"/>
<dbReference type="InterPro" id="IPR020846">
    <property type="entry name" value="MFS_dom"/>
</dbReference>
<feature type="transmembrane region" description="Helical" evidence="6">
    <location>
        <begin position="325"/>
        <end position="347"/>
    </location>
</feature>
<dbReference type="SUPFAM" id="SSF103473">
    <property type="entry name" value="MFS general substrate transporter"/>
    <property type="match status" value="1"/>
</dbReference>
<dbReference type="PANTHER" id="PTHR23519">
    <property type="entry name" value="AUTOPHAGY-RELATED PROTEIN 22"/>
    <property type="match status" value="1"/>
</dbReference>
<feature type="transmembrane region" description="Helical" evidence="6">
    <location>
        <begin position="141"/>
        <end position="164"/>
    </location>
</feature>
<dbReference type="InterPro" id="IPR050495">
    <property type="entry name" value="ATG22/LtaA_families"/>
</dbReference>
<feature type="transmembrane region" description="Helical" evidence="6">
    <location>
        <begin position="390"/>
        <end position="409"/>
    </location>
</feature>
<reference evidence="8 9" key="1">
    <citation type="submission" date="2019-04" db="EMBL/GenBank/DDBJ databases">
        <title>Sulfurimonas crateris sp. nov. a facultative anaerobic sulfur-oxidizing chemolithautotrophic bacterium isolated from a terrestrial mud vulcano.</title>
        <authorList>
            <person name="Ratnikova N.M."/>
            <person name="Slobodkin A.I."/>
            <person name="Merkel A.Y."/>
            <person name="Novikov A."/>
            <person name="Bonch-Osmolovskaya E.A."/>
            <person name="Slobodkina G.B."/>
        </authorList>
    </citation>
    <scope>NUCLEOTIDE SEQUENCE [LARGE SCALE GENOMIC DNA]</scope>
    <source>
        <strain evidence="8 9">SN118</strain>
    </source>
</reference>
<name>A0A4U2Z952_9BACT</name>
<keyword evidence="4 6" id="KW-1133">Transmembrane helix</keyword>
<evidence type="ECO:0000256" key="4">
    <source>
        <dbReference type="ARBA" id="ARBA00022989"/>
    </source>
</evidence>
<protein>
    <submittedName>
        <fullName evidence="8">MFS transporter</fullName>
    </submittedName>
</protein>
<dbReference type="CDD" id="cd17482">
    <property type="entry name" value="MFS_YxiO_like"/>
    <property type="match status" value="1"/>
</dbReference>
<dbReference type="GO" id="GO:0012505">
    <property type="term" value="C:endomembrane system"/>
    <property type="evidence" value="ECO:0007669"/>
    <property type="project" value="UniProtKB-SubCell"/>
</dbReference>
<dbReference type="Gene3D" id="1.20.1250.20">
    <property type="entry name" value="MFS general substrate transporter like domains"/>
    <property type="match status" value="2"/>
</dbReference>
<feature type="transmembrane region" description="Helical" evidence="6">
    <location>
        <begin position="359"/>
        <end position="384"/>
    </location>
</feature>
<dbReference type="EMBL" id="SZPX01000004">
    <property type="protein sequence ID" value="TKI69521.1"/>
    <property type="molecule type" value="Genomic_DNA"/>
</dbReference>
<dbReference type="InterPro" id="IPR036259">
    <property type="entry name" value="MFS_trans_sf"/>
</dbReference>
<comment type="subcellular location">
    <subcellularLocation>
        <location evidence="1">Endomembrane system</location>
        <topology evidence="1">Multi-pass membrane protein</topology>
    </subcellularLocation>
</comment>
<gene>
    <name evidence="8" type="ORF">FCU45_05555</name>
</gene>
<keyword evidence="2" id="KW-0813">Transport</keyword>
<evidence type="ECO:0000313" key="8">
    <source>
        <dbReference type="EMBL" id="TKI69521.1"/>
    </source>
</evidence>
<dbReference type="OrthoDB" id="9768783at2"/>
<feature type="transmembrane region" description="Helical" evidence="6">
    <location>
        <begin position="82"/>
        <end position="103"/>
    </location>
</feature>
<comment type="caution">
    <text evidence="8">The sequence shown here is derived from an EMBL/GenBank/DDBJ whole genome shotgun (WGS) entry which is preliminary data.</text>
</comment>
<accession>A0A4U2Z952</accession>
<feature type="transmembrane region" description="Helical" evidence="6">
    <location>
        <begin position="49"/>
        <end position="70"/>
    </location>
</feature>